<dbReference type="PANTHER" id="PTHR43842">
    <property type="entry name" value="PROPIONYL-COA CARBOXYLASE BETA CHAIN"/>
    <property type="match status" value="1"/>
</dbReference>
<dbReference type="PROSITE" id="PS50980">
    <property type="entry name" value="COA_CT_NTER"/>
    <property type="match status" value="1"/>
</dbReference>
<dbReference type="PRINTS" id="PR01070">
    <property type="entry name" value="ACCCTRFRASEB"/>
</dbReference>
<dbReference type="FunFam" id="3.90.226.10:FF:000017">
    <property type="entry name" value="Propionyl-CoA carboxylase subunit beta 5"/>
    <property type="match status" value="1"/>
</dbReference>
<dbReference type="KEGG" id="orm:HTY61_02980"/>
<name>A0A6N1VER8_9HYPH</name>
<dbReference type="FunFam" id="3.90.226.10:FF:000016">
    <property type="entry name" value="Propionyl-CoA carboxylase, beta subunit"/>
    <property type="match status" value="1"/>
</dbReference>
<dbReference type="RefSeq" id="WP_175275404.1">
    <property type="nucleotide sequence ID" value="NZ_CP054836.1"/>
</dbReference>
<evidence type="ECO:0000313" key="5">
    <source>
        <dbReference type="EMBL" id="QKV17507.1"/>
    </source>
</evidence>
<dbReference type="SUPFAM" id="SSF52096">
    <property type="entry name" value="ClpP/crotonase"/>
    <property type="match status" value="2"/>
</dbReference>
<keyword evidence="6" id="KW-1185">Reference proteome</keyword>
<proteinExistence type="inferred from homology"/>
<comment type="similarity">
    <text evidence="1">Belongs to the AccD/PCCB family.</text>
</comment>
<dbReference type="InterPro" id="IPR051047">
    <property type="entry name" value="AccD/PCCB"/>
</dbReference>
<dbReference type="Proteomes" id="UP000509367">
    <property type="component" value="Chromosome"/>
</dbReference>
<evidence type="ECO:0000259" key="3">
    <source>
        <dbReference type="PROSITE" id="PS50980"/>
    </source>
</evidence>
<dbReference type="InterPro" id="IPR034733">
    <property type="entry name" value="AcCoA_carboxyl_beta"/>
</dbReference>
<evidence type="ECO:0000313" key="6">
    <source>
        <dbReference type="Proteomes" id="UP000509367"/>
    </source>
</evidence>
<gene>
    <name evidence="5" type="ORF">HTY61_02980</name>
</gene>
<dbReference type="GO" id="GO:0004658">
    <property type="term" value="F:propionyl-CoA carboxylase activity"/>
    <property type="evidence" value="ECO:0007669"/>
    <property type="project" value="UniProtKB-ARBA"/>
</dbReference>
<dbReference type="EMBL" id="CP054836">
    <property type="protein sequence ID" value="QKV17507.1"/>
    <property type="molecule type" value="Genomic_DNA"/>
</dbReference>
<dbReference type="Gene3D" id="3.90.226.10">
    <property type="entry name" value="2-enoyl-CoA Hydratase, Chain A, domain 1"/>
    <property type="match status" value="2"/>
</dbReference>
<sequence>MQDILEQLEERRREARLGGGQRRIDAQHAKGKLTARERLEVLLDEGSFEEYDTYKAHRCADFGMDQTKIPGDGVVTGWGTINGRPVYVFSQDFTVFGGSLSETHAEKICKVMDLAMQNGVPIIGLNDSGGARIQEGVASLGGYAEVFWRNAQASGVIPQISVIMGPCAGGAVYSPAMTDFIFMVKDTSYMFVTGPDVVKTVTNEIVTAEELGGASTHSKKSSVADGAYENDVEALLEIRRMFDFLPLSNREAPPVIPTADPGDRVEMALDTLVPENPNKPYDMHEVVTKVADEGTFFEIQKDHAGNILCGFIRLNGSTVGVVANQPMVLAGCLDIDASKKAGRFVRFCDAFNIPILTFVDVPGFLPGTAQEYGGIIKHGAKLLFAYAQATVPKVTVITRKAYGGAYDVMASKHIRADVNYAWPTAQIAVMGAKGAAEILYRSELGDADKIAQRTKEYEDRFANPFIAAERGFIDEVIMPHSTRRRVARAFELLKGKQAEAPAKKHDNIPL</sequence>
<dbReference type="InterPro" id="IPR011762">
    <property type="entry name" value="COA_CT_N"/>
</dbReference>
<evidence type="ECO:0000259" key="4">
    <source>
        <dbReference type="PROSITE" id="PS50989"/>
    </source>
</evidence>
<reference evidence="5 6" key="1">
    <citation type="submission" date="2020-06" db="EMBL/GenBank/DDBJ databases">
        <title>Oricola thermophila sp. nov. isolated from a tidal sediments.</title>
        <authorList>
            <person name="Kwon K.K."/>
            <person name="Yang S.-H."/>
            <person name="Park M.-J."/>
        </authorList>
    </citation>
    <scope>NUCLEOTIDE SEQUENCE [LARGE SCALE GENOMIC DNA]</scope>
    <source>
        <strain evidence="5 6">MEBiC13590</strain>
    </source>
</reference>
<evidence type="ECO:0000256" key="1">
    <source>
        <dbReference type="ARBA" id="ARBA00006102"/>
    </source>
</evidence>
<dbReference type="GO" id="GO:0003989">
    <property type="term" value="F:acetyl-CoA carboxylase activity"/>
    <property type="evidence" value="ECO:0007669"/>
    <property type="project" value="InterPro"/>
</dbReference>
<dbReference type="GO" id="GO:0015977">
    <property type="term" value="P:carbon fixation"/>
    <property type="evidence" value="ECO:0007669"/>
    <property type="project" value="UniProtKB-ARBA"/>
</dbReference>
<feature type="domain" description="CoA carboxyltransferase C-terminal" evidence="4">
    <location>
        <begin position="264"/>
        <end position="503"/>
    </location>
</feature>
<dbReference type="InterPro" id="IPR000438">
    <property type="entry name" value="Acetyl_CoA_COase_Trfase_b_su"/>
</dbReference>
<dbReference type="PANTHER" id="PTHR43842:SF2">
    <property type="entry name" value="PROPIONYL-COA CARBOXYLASE BETA CHAIN, MITOCHONDRIAL"/>
    <property type="match status" value="1"/>
</dbReference>
<dbReference type="AlphaFoldDB" id="A0A6N1VER8"/>
<dbReference type="GO" id="GO:0009317">
    <property type="term" value="C:acetyl-CoA carboxylase complex"/>
    <property type="evidence" value="ECO:0007669"/>
    <property type="project" value="InterPro"/>
</dbReference>
<organism evidence="5 6">
    <name type="scientific">Oricola thermophila</name>
    <dbReference type="NCBI Taxonomy" id="2742145"/>
    <lineage>
        <taxon>Bacteria</taxon>
        <taxon>Pseudomonadati</taxon>
        <taxon>Pseudomonadota</taxon>
        <taxon>Alphaproteobacteria</taxon>
        <taxon>Hyphomicrobiales</taxon>
        <taxon>Ahrensiaceae</taxon>
        <taxon>Oricola</taxon>
    </lineage>
</organism>
<dbReference type="InterPro" id="IPR011763">
    <property type="entry name" value="COA_CT_C"/>
</dbReference>
<dbReference type="InterPro" id="IPR029045">
    <property type="entry name" value="ClpP/crotonase-like_dom_sf"/>
</dbReference>
<protein>
    <recommendedName>
        <fullName evidence="2">Propionyl-CoA carboxylase beta chain</fullName>
    </recommendedName>
</protein>
<accession>A0A6N1VER8</accession>
<dbReference type="Pfam" id="PF01039">
    <property type="entry name" value="Carboxyl_trans"/>
    <property type="match status" value="1"/>
</dbReference>
<dbReference type="GO" id="GO:0006633">
    <property type="term" value="P:fatty acid biosynthetic process"/>
    <property type="evidence" value="ECO:0007669"/>
    <property type="project" value="InterPro"/>
</dbReference>
<feature type="domain" description="CoA carboxyltransferase N-terminal" evidence="3">
    <location>
        <begin position="1"/>
        <end position="257"/>
    </location>
</feature>
<dbReference type="PROSITE" id="PS50989">
    <property type="entry name" value="COA_CT_CTER"/>
    <property type="match status" value="1"/>
</dbReference>
<evidence type="ECO:0000256" key="2">
    <source>
        <dbReference type="ARBA" id="ARBA00074538"/>
    </source>
</evidence>